<keyword evidence="2" id="KW-1185">Reference proteome</keyword>
<dbReference type="AlphaFoldDB" id="A0A0G4NSX7"/>
<proteinExistence type="predicted"/>
<evidence type="ECO:0000313" key="2">
    <source>
        <dbReference type="Proteomes" id="UP000053732"/>
    </source>
</evidence>
<protein>
    <submittedName>
        <fullName evidence="1">Str. FM013</fullName>
    </submittedName>
</protein>
<name>A0A0G4NSX7_PENC3</name>
<dbReference type="EMBL" id="HG793134">
    <property type="protein sequence ID" value="CRL17157.1"/>
    <property type="molecule type" value="Genomic_DNA"/>
</dbReference>
<sequence length="49" mass="5373">MSHPNKRTPQLKVGLEMDNTKSTSSSAVYSRLLAFQFNDASLATAQCAR</sequence>
<organism evidence="1 2">
    <name type="scientific">Penicillium camemberti (strain FM 013)</name>
    <dbReference type="NCBI Taxonomy" id="1429867"/>
    <lineage>
        <taxon>Eukaryota</taxon>
        <taxon>Fungi</taxon>
        <taxon>Dikarya</taxon>
        <taxon>Ascomycota</taxon>
        <taxon>Pezizomycotina</taxon>
        <taxon>Eurotiomycetes</taxon>
        <taxon>Eurotiomycetidae</taxon>
        <taxon>Eurotiales</taxon>
        <taxon>Aspergillaceae</taxon>
        <taxon>Penicillium</taxon>
    </lineage>
</organism>
<reference evidence="1 2" key="1">
    <citation type="journal article" date="2014" name="Nat. Commun.">
        <title>Multiple recent horizontal transfers of a large genomic region in cheese making fungi.</title>
        <authorList>
            <person name="Cheeseman K."/>
            <person name="Ropars J."/>
            <person name="Renault P."/>
            <person name="Dupont J."/>
            <person name="Gouzy J."/>
            <person name="Branca A."/>
            <person name="Abraham A.L."/>
            <person name="Ceppi M."/>
            <person name="Conseiller E."/>
            <person name="Debuchy R."/>
            <person name="Malagnac F."/>
            <person name="Goarin A."/>
            <person name="Silar P."/>
            <person name="Lacoste S."/>
            <person name="Sallet E."/>
            <person name="Bensimon A."/>
            <person name="Giraud T."/>
            <person name="Brygoo Y."/>
        </authorList>
    </citation>
    <scope>NUCLEOTIDE SEQUENCE [LARGE SCALE GENOMIC DNA]</scope>
    <source>
        <strain evidence="2">FM 013</strain>
    </source>
</reference>
<gene>
    <name evidence="1" type="ORF">PCAMFM013_S001g000117</name>
</gene>
<evidence type="ECO:0000313" key="1">
    <source>
        <dbReference type="EMBL" id="CRL17157.1"/>
    </source>
</evidence>
<dbReference type="Proteomes" id="UP000053732">
    <property type="component" value="Unassembled WGS sequence"/>
</dbReference>
<accession>A0A0G4NSX7</accession>